<sequence>MLITPARANCDGIQWTIPEIVIQMIVINVARWKRAERIASSGSKINEEQERAIVAGAGDNHDGSRVSRIPSSIYSFFLSSPSSDTLTAGTFFDRWINQAGRQNLLLKLKKKKKKKRKRKKIVILLIIS</sequence>
<evidence type="ECO:0000313" key="1">
    <source>
        <dbReference type="EMBL" id="KAL0132917.1"/>
    </source>
</evidence>
<keyword evidence="2" id="KW-1185">Reference proteome</keyword>
<protein>
    <submittedName>
        <fullName evidence="1">Uncharacterized protein</fullName>
    </submittedName>
</protein>
<evidence type="ECO:0000313" key="2">
    <source>
        <dbReference type="Proteomes" id="UP001430953"/>
    </source>
</evidence>
<gene>
    <name evidence="1" type="ORF">PUN28_000569</name>
</gene>
<dbReference type="EMBL" id="JADYXP020000001">
    <property type="protein sequence ID" value="KAL0132917.1"/>
    <property type="molecule type" value="Genomic_DNA"/>
</dbReference>
<accession>A0AAW2H057</accession>
<proteinExistence type="predicted"/>
<name>A0AAW2H057_9HYME</name>
<organism evidence="1 2">
    <name type="scientific">Cardiocondyla obscurior</name>
    <dbReference type="NCBI Taxonomy" id="286306"/>
    <lineage>
        <taxon>Eukaryota</taxon>
        <taxon>Metazoa</taxon>
        <taxon>Ecdysozoa</taxon>
        <taxon>Arthropoda</taxon>
        <taxon>Hexapoda</taxon>
        <taxon>Insecta</taxon>
        <taxon>Pterygota</taxon>
        <taxon>Neoptera</taxon>
        <taxon>Endopterygota</taxon>
        <taxon>Hymenoptera</taxon>
        <taxon>Apocrita</taxon>
        <taxon>Aculeata</taxon>
        <taxon>Formicoidea</taxon>
        <taxon>Formicidae</taxon>
        <taxon>Myrmicinae</taxon>
        <taxon>Cardiocondyla</taxon>
    </lineage>
</organism>
<dbReference type="AlphaFoldDB" id="A0AAW2H057"/>
<reference evidence="1 2" key="1">
    <citation type="submission" date="2023-03" db="EMBL/GenBank/DDBJ databases">
        <title>High recombination rates correlate with genetic variation in Cardiocondyla obscurior ants.</title>
        <authorList>
            <person name="Errbii M."/>
        </authorList>
    </citation>
    <scope>NUCLEOTIDE SEQUENCE [LARGE SCALE GENOMIC DNA]</scope>
    <source>
        <strain evidence="1">Alpha-2009</strain>
        <tissue evidence="1">Whole body</tissue>
    </source>
</reference>
<comment type="caution">
    <text evidence="1">The sequence shown here is derived from an EMBL/GenBank/DDBJ whole genome shotgun (WGS) entry which is preliminary data.</text>
</comment>
<dbReference type="Proteomes" id="UP001430953">
    <property type="component" value="Unassembled WGS sequence"/>
</dbReference>